<evidence type="ECO:0000313" key="1">
    <source>
        <dbReference type="EMBL" id="GAJ08263.1"/>
    </source>
</evidence>
<dbReference type="EMBL" id="BARW01030653">
    <property type="protein sequence ID" value="GAJ08263.1"/>
    <property type="molecule type" value="Genomic_DNA"/>
</dbReference>
<reference evidence="1" key="1">
    <citation type="journal article" date="2014" name="Front. Microbiol.">
        <title>High frequency of phylogenetically diverse reductive dehalogenase-homologous genes in deep subseafloor sedimentary metagenomes.</title>
        <authorList>
            <person name="Kawai M."/>
            <person name="Futagami T."/>
            <person name="Toyoda A."/>
            <person name="Takaki Y."/>
            <person name="Nishi S."/>
            <person name="Hori S."/>
            <person name="Arai W."/>
            <person name="Tsubouchi T."/>
            <person name="Morono Y."/>
            <person name="Uchiyama I."/>
            <person name="Ito T."/>
            <person name="Fujiyama A."/>
            <person name="Inagaki F."/>
            <person name="Takami H."/>
        </authorList>
    </citation>
    <scope>NUCLEOTIDE SEQUENCE</scope>
    <source>
        <strain evidence="1">Expedition CK06-06</strain>
    </source>
</reference>
<name>X1TSE3_9ZZZZ</name>
<accession>X1TSE3</accession>
<proteinExistence type="predicted"/>
<organism evidence="1">
    <name type="scientific">marine sediment metagenome</name>
    <dbReference type="NCBI Taxonomy" id="412755"/>
    <lineage>
        <taxon>unclassified sequences</taxon>
        <taxon>metagenomes</taxon>
        <taxon>ecological metagenomes</taxon>
    </lineage>
</organism>
<sequence length="70" mass="7974">MDQEEFETRRSAQKKALKAIDEKPIIKVIDLVELLLLENPGRPVVVQVGTRQFPIAYVRADDEDNIQLGI</sequence>
<gene>
    <name evidence="1" type="ORF">S12H4_48954</name>
</gene>
<protein>
    <submittedName>
        <fullName evidence="1">Uncharacterized protein</fullName>
    </submittedName>
</protein>
<comment type="caution">
    <text evidence="1">The sequence shown here is derived from an EMBL/GenBank/DDBJ whole genome shotgun (WGS) entry which is preliminary data.</text>
</comment>
<dbReference type="AlphaFoldDB" id="X1TSE3"/>